<evidence type="ECO:0000256" key="1">
    <source>
        <dbReference type="SAM" id="Phobius"/>
    </source>
</evidence>
<accession>A0A165ZMS8</accession>
<keyword evidence="1" id="KW-0812">Transmembrane</keyword>
<feature type="transmembrane region" description="Helical" evidence="1">
    <location>
        <begin position="228"/>
        <end position="249"/>
    </location>
</feature>
<reference evidence="3 4" key="1">
    <citation type="journal article" date="2016" name="Mol. Biol. Evol.">
        <title>Comparative Genomics of Early-Diverging Mushroom-Forming Fungi Provides Insights into the Origins of Lignocellulose Decay Capabilities.</title>
        <authorList>
            <person name="Nagy L.G."/>
            <person name="Riley R."/>
            <person name="Tritt A."/>
            <person name="Adam C."/>
            <person name="Daum C."/>
            <person name="Floudas D."/>
            <person name="Sun H."/>
            <person name="Yadav J.S."/>
            <person name="Pangilinan J."/>
            <person name="Larsson K.H."/>
            <person name="Matsuura K."/>
            <person name="Barry K."/>
            <person name="Labutti K."/>
            <person name="Kuo R."/>
            <person name="Ohm R.A."/>
            <person name="Bhattacharya S.S."/>
            <person name="Shirouzu T."/>
            <person name="Yoshinaga Y."/>
            <person name="Martin F.M."/>
            <person name="Grigoriev I.V."/>
            <person name="Hibbett D.S."/>
        </authorList>
    </citation>
    <scope>NUCLEOTIDE SEQUENCE [LARGE SCALE GENOMIC DNA]</scope>
    <source>
        <strain evidence="3 4">HHB12029</strain>
    </source>
</reference>
<dbReference type="OrthoDB" id="3251775at2759"/>
<dbReference type="EMBL" id="KV426237">
    <property type="protein sequence ID" value="KZV84169.1"/>
    <property type="molecule type" value="Genomic_DNA"/>
</dbReference>
<dbReference type="Pfam" id="PF20151">
    <property type="entry name" value="DUF6533"/>
    <property type="match status" value="1"/>
</dbReference>
<evidence type="ECO:0000313" key="4">
    <source>
        <dbReference type="Proteomes" id="UP000077266"/>
    </source>
</evidence>
<organism evidence="3 4">
    <name type="scientific">Exidia glandulosa HHB12029</name>
    <dbReference type="NCBI Taxonomy" id="1314781"/>
    <lineage>
        <taxon>Eukaryota</taxon>
        <taxon>Fungi</taxon>
        <taxon>Dikarya</taxon>
        <taxon>Basidiomycota</taxon>
        <taxon>Agaricomycotina</taxon>
        <taxon>Agaricomycetes</taxon>
        <taxon>Auriculariales</taxon>
        <taxon>Exidiaceae</taxon>
        <taxon>Exidia</taxon>
    </lineage>
</organism>
<evidence type="ECO:0000259" key="2">
    <source>
        <dbReference type="Pfam" id="PF20151"/>
    </source>
</evidence>
<dbReference type="Proteomes" id="UP000077266">
    <property type="component" value="Unassembled WGS sequence"/>
</dbReference>
<gene>
    <name evidence="3" type="ORF">EXIGLDRAFT_776821</name>
</gene>
<proteinExistence type="predicted"/>
<feature type="transmembrane region" description="Helical" evidence="1">
    <location>
        <begin position="72"/>
        <end position="93"/>
    </location>
</feature>
<keyword evidence="1" id="KW-1133">Transmembrane helix</keyword>
<keyword evidence="4" id="KW-1185">Reference proteome</keyword>
<dbReference type="InterPro" id="IPR045340">
    <property type="entry name" value="DUF6533"/>
</dbReference>
<feature type="domain" description="DUF6533" evidence="2">
    <location>
        <begin position="30"/>
        <end position="75"/>
    </location>
</feature>
<protein>
    <recommendedName>
        <fullName evidence="2">DUF6533 domain-containing protein</fullName>
    </recommendedName>
</protein>
<dbReference type="AlphaFoldDB" id="A0A165ZMS8"/>
<name>A0A165ZMS8_EXIGL</name>
<sequence length="312" mass="34442">MANMSSIPPEYAPIIRNIEEHHGHLLATRYVTAAGAVIALFETVTSFPDELDLIWKGRQGFERTVFLVHRHIVLIGLFCAVQTGLAAVSICLMDGLVTLEVWQLWDCNWKMMRWMLSAFILQSVTTLGFLGGTVKTILGTPGGFTYTDAIQSCNLGVAPRLMAGSWASGIAFEVFILACIILNVLDRPRASHVRLTRLLLRDGCAYFIGVIALRTVNMVIAITSPPSAFFITTFGTWAVVTTLVNHLIINQCRERQRLRASVFLKGDLARIPSAALVSETYEMTVAEPANVYVQTTVSTHTDVTTDAFPYMI</sequence>
<feature type="transmembrane region" description="Helical" evidence="1">
    <location>
        <begin position="114"/>
        <end position="134"/>
    </location>
</feature>
<keyword evidence="1" id="KW-0472">Membrane</keyword>
<evidence type="ECO:0000313" key="3">
    <source>
        <dbReference type="EMBL" id="KZV84169.1"/>
    </source>
</evidence>
<dbReference type="InParanoid" id="A0A165ZMS8"/>
<feature type="transmembrane region" description="Helical" evidence="1">
    <location>
        <begin position="166"/>
        <end position="185"/>
    </location>
</feature>
<feature type="transmembrane region" description="Helical" evidence="1">
    <location>
        <begin position="205"/>
        <end position="222"/>
    </location>
</feature>